<dbReference type="NCBIfam" id="TIGR00016">
    <property type="entry name" value="ackA"/>
    <property type="match status" value="1"/>
</dbReference>
<feature type="binding site" evidence="9">
    <location>
        <position position="10"/>
    </location>
    <ligand>
        <name>Mg(2+)</name>
        <dbReference type="ChEBI" id="CHEBI:18420"/>
    </ligand>
</feature>
<comment type="pathway">
    <text evidence="9">Metabolic intermediate biosynthesis; acetyl-CoA biosynthesis; acetyl-CoA from acetate: step 1/2.</text>
</comment>
<evidence type="ECO:0000256" key="8">
    <source>
        <dbReference type="ARBA" id="ARBA00022842"/>
    </source>
</evidence>
<dbReference type="GO" id="GO:0005829">
    <property type="term" value="C:cytosol"/>
    <property type="evidence" value="ECO:0007669"/>
    <property type="project" value="TreeGrafter"/>
</dbReference>
<keyword evidence="7 9" id="KW-0067">ATP-binding</keyword>
<evidence type="ECO:0000256" key="5">
    <source>
        <dbReference type="ARBA" id="ARBA00022741"/>
    </source>
</evidence>
<dbReference type="GO" id="GO:0006083">
    <property type="term" value="P:acetate metabolic process"/>
    <property type="evidence" value="ECO:0007669"/>
    <property type="project" value="TreeGrafter"/>
</dbReference>
<comment type="subunit">
    <text evidence="9">Homodimer.</text>
</comment>
<dbReference type="InterPro" id="IPR043129">
    <property type="entry name" value="ATPase_NBD"/>
</dbReference>
<dbReference type="PRINTS" id="PR00471">
    <property type="entry name" value="ACETATEKNASE"/>
</dbReference>
<name>A0A4R1Q034_9GAMM</name>
<dbReference type="GO" id="GO:0006085">
    <property type="term" value="P:acetyl-CoA biosynthetic process"/>
    <property type="evidence" value="ECO:0007669"/>
    <property type="project" value="UniProtKB-UniRule"/>
</dbReference>
<organism evidence="11 12">
    <name type="scientific">Azotobacter chroococcum</name>
    <dbReference type="NCBI Taxonomy" id="353"/>
    <lineage>
        <taxon>Bacteria</taxon>
        <taxon>Pseudomonadati</taxon>
        <taxon>Pseudomonadota</taxon>
        <taxon>Gammaproteobacteria</taxon>
        <taxon>Pseudomonadales</taxon>
        <taxon>Pseudomonadaceae</taxon>
        <taxon>Azotobacter</taxon>
    </lineage>
</organism>
<comment type="catalytic activity">
    <reaction evidence="9">
        <text>acetate + ATP = acetyl phosphate + ADP</text>
        <dbReference type="Rhea" id="RHEA:11352"/>
        <dbReference type="ChEBI" id="CHEBI:22191"/>
        <dbReference type="ChEBI" id="CHEBI:30089"/>
        <dbReference type="ChEBI" id="CHEBI:30616"/>
        <dbReference type="ChEBI" id="CHEBI:456216"/>
        <dbReference type="EC" id="2.7.2.1"/>
    </reaction>
</comment>
<dbReference type="PANTHER" id="PTHR21060:SF21">
    <property type="entry name" value="ACETATE KINASE"/>
    <property type="match status" value="1"/>
</dbReference>
<accession>A0A4R1Q034</accession>
<sequence length="408" mass="43718">MATRNILVLNCGSSSLKFVLISQAHSTPLLAGQAERLDSPQAVLHWWQAANLRQRRELPGADHRAALEALLPLVEEACGGRLHGIGHRVVHGGEQFTQSCLIDARALAAIRATVPLAPLHNPQNLLGIETALALFPDLPQVAVFDTAFHQSMPEHAYRYAIPERFYREHGVRRYGFHGTSHRYVGQRAAELTGLEVGDSCWLTAHLGNGCSTCAIVDGQSRDTSMGLTPLEGLAMGTRSGDVDPNLHSHLARVLGWSLKEIDHLLNSESGLLGLSGLSNDMRSLEQARARGHCQATLAIEVFCYRLAKSLAALSCALPRLDRVIFTGGIGENSPLVRASSVAHLGLLGLAIDNPANARCVGGVSGAINAPGHPRLLVIPTNEEKQIALDTLALLDSPAPDKDSPCRPS</sequence>
<dbReference type="GO" id="GO:0000287">
    <property type="term" value="F:magnesium ion binding"/>
    <property type="evidence" value="ECO:0007669"/>
    <property type="project" value="UniProtKB-UniRule"/>
</dbReference>
<dbReference type="Proteomes" id="UP000295169">
    <property type="component" value="Unassembled WGS sequence"/>
</dbReference>
<gene>
    <name evidence="9" type="primary">ackA</name>
    <name evidence="11" type="ORF">EV691_10373</name>
</gene>
<keyword evidence="8 9" id="KW-0460">Magnesium</keyword>
<dbReference type="HAMAP" id="MF_00020">
    <property type="entry name" value="Acetate_kinase"/>
    <property type="match status" value="1"/>
</dbReference>
<dbReference type="GO" id="GO:0008776">
    <property type="term" value="F:acetate kinase activity"/>
    <property type="evidence" value="ECO:0007669"/>
    <property type="project" value="UniProtKB-UniRule"/>
</dbReference>
<dbReference type="PIRSF" id="PIRSF000722">
    <property type="entry name" value="Acetate_prop_kin"/>
    <property type="match status" value="1"/>
</dbReference>
<evidence type="ECO:0000256" key="1">
    <source>
        <dbReference type="ARBA" id="ARBA00008748"/>
    </source>
</evidence>
<dbReference type="GO" id="GO:0005524">
    <property type="term" value="F:ATP binding"/>
    <property type="evidence" value="ECO:0007669"/>
    <property type="project" value="UniProtKB-KW"/>
</dbReference>
<feature type="binding site" evidence="9">
    <location>
        <position position="382"/>
    </location>
    <ligand>
        <name>Mg(2+)</name>
        <dbReference type="ChEBI" id="CHEBI:18420"/>
    </ligand>
</feature>
<comment type="subcellular location">
    <subcellularLocation>
        <location evidence="9">Cytoplasm</location>
    </subcellularLocation>
</comment>
<evidence type="ECO:0000256" key="4">
    <source>
        <dbReference type="ARBA" id="ARBA00022723"/>
    </source>
</evidence>
<protein>
    <recommendedName>
        <fullName evidence="9">Acetate kinase</fullName>
        <ecNumber evidence="9">2.7.2.1</ecNumber>
    </recommendedName>
    <alternativeName>
        <fullName evidence="9">Acetokinase</fullName>
    </alternativeName>
</protein>
<feature type="binding site" evidence="9">
    <location>
        <position position="88"/>
    </location>
    <ligand>
        <name>substrate</name>
    </ligand>
</feature>
<dbReference type="Gene3D" id="3.30.420.40">
    <property type="match status" value="2"/>
</dbReference>
<dbReference type="RefSeq" id="WP_131299935.1">
    <property type="nucleotide sequence ID" value="NZ_JBHLST010000048.1"/>
</dbReference>
<feature type="active site" description="Proton donor/acceptor" evidence="9">
    <location>
        <position position="145"/>
    </location>
</feature>
<keyword evidence="2 9" id="KW-0963">Cytoplasm</keyword>
<comment type="caution">
    <text evidence="11">The sequence shown here is derived from an EMBL/GenBank/DDBJ whole genome shotgun (WGS) entry which is preliminary data.</text>
</comment>
<dbReference type="SUPFAM" id="SSF53067">
    <property type="entry name" value="Actin-like ATPase domain"/>
    <property type="match status" value="2"/>
</dbReference>
<keyword evidence="3 9" id="KW-0808">Transferase</keyword>
<feature type="binding site" evidence="9">
    <location>
        <position position="17"/>
    </location>
    <ligand>
        <name>ATP</name>
        <dbReference type="ChEBI" id="CHEBI:30616"/>
    </ligand>
</feature>
<evidence type="ECO:0000256" key="2">
    <source>
        <dbReference type="ARBA" id="ARBA00022490"/>
    </source>
</evidence>
<comment type="cofactor">
    <cofactor evidence="9">
        <name>Mg(2+)</name>
        <dbReference type="ChEBI" id="CHEBI:18420"/>
    </cofactor>
    <cofactor evidence="9">
        <name>Mn(2+)</name>
        <dbReference type="ChEBI" id="CHEBI:29035"/>
    </cofactor>
    <text evidence="9">Mg(2+). Can also accept Mn(2+).</text>
</comment>
<feature type="binding site" evidence="9">
    <location>
        <begin position="328"/>
        <end position="332"/>
    </location>
    <ligand>
        <name>ATP</name>
        <dbReference type="ChEBI" id="CHEBI:30616"/>
    </ligand>
</feature>
<evidence type="ECO:0000256" key="3">
    <source>
        <dbReference type="ARBA" id="ARBA00022679"/>
    </source>
</evidence>
<comment type="similarity">
    <text evidence="1 9 10">Belongs to the acetokinase family.</text>
</comment>
<dbReference type="InterPro" id="IPR023865">
    <property type="entry name" value="Aliphatic_acid_kinase_CS"/>
</dbReference>
<dbReference type="EC" id="2.7.2.1" evidence="9"/>
<evidence type="ECO:0000313" key="12">
    <source>
        <dbReference type="Proteomes" id="UP000295169"/>
    </source>
</evidence>
<comment type="function">
    <text evidence="9">Catalyzes the formation of acetyl phosphate from acetate and ATP. Can also catalyze the reverse reaction.</text>
</comment>
<proteinExistence type="inferred from homology"/>
<dbReference type="AlphaFoldDB" id="A0A4R1Q034"/>
<evidence type="ECO:0000313" key="11">
    <source>
        <dbReference type="EMBL" id="TCL33704.1"/>
    </source>
</evidence>
<keyword evidence="4 9" id="KW-0479">Metal-binding</keyword>
<evidence type="ECO:0000256" key="6">
    <source>
        <dbReference type="ARBA" id="ARBA00022777"/>
    </source>
</evidence>
<dbReference type="EMBL" id="SMMU01000003">
    <property type="protein sequence ID" value="TCL33704.1"/>
    <property type="molecule type" value="Genomic_DNA"/>
</dbReference>
<evidence type="ECO:0000256" key="9">
    <source>
        <dbReference type="HAMAP-Rule" id="MF_00020"/>
    </source>
</evidence>
<dbReference type="UniPathway" id="UPA00340">
    <property type="reaction ID" value="UER00458"/>
</dbReference>
<feature type="site" description="Transition state stabilizer" evidence="9">
    <location>
        <position position="238"/>
    </location>
</feature>
<dbReference type="InterPro" id="IPR004372">
    <property type="entry name" value="Ac/propionate_kinase"/>
</dbReference>
<dbReference type="PANTHER" id="PTHR21060">
    <property type="entry name" value="ACETATE KINASE"/>
    <property type="match status" value="1"/>
</dbReference>
<keyword evidence="5 9" id="KW-0547">Nucleotide-binding</keyword>
<feature type="binding site" evidence="9">
    <location>
        <begin position="280"/>
        <end position="282"/>
    </location>
    <ligand>
        <name>ATP</name>
        <dbReference type="ChEBI" id="CHEBI:30616"/>
    </ligand>
</feature>
<dbReference type="PROSITE" id="PS01075">
    <property type="entry name" value="ACETATE_KINASE_1"/>
    <property type="match status" value="1"/>
</dbReference>
<evidence type="ECO:0000256" key="10">
    <source>
        <dbReference type="RuleBase" id="RU003835"/>
    </source>
</evidence>
<keyword evidence="6 9" id="KW-0418">Kinase</keyword>
<dbReference type="InterPro" id="IPR000890">
    <property type="entry name" value="Aliphatic_acid_kin_short-chain"/>
</dbReference>
<dbReference type="Pfam" id="PF00871">
    <property type="entry name" value="Acetate_kinase"/>
    <property type="match status" value="1"/>
</dbReference>
<evidence type="ECO:0000256" key="7">
    <source>
        <dbReference type="ARBA" id="ARBA00022840"/>
    </source>
</evidence>
<reference evidence="11 12" key="1">
    <citation type="submission" date="2019-03" db="EMBL/GenBank/DDBJ databases">
        <title>Genomic Encyclopedia of Type Strains, Phase IV (KMG-IV): sequencing the most valuable type-strain genomes for metagenomic binning, comparative biology and taxonomic classification.</title>
        <authorList>
            <person name="Goeker M."/>
        </authorList>
    </citation>
    <scope>NUCLEOTIDE SEQUENCE [LARGE SCALE GENOMIC DNA]</scope>
    <source>
        <strain evidence="11 12">DSM 2286</strain>
    </source>
</reference>
<feature type="binding site" evidence="9">
    <location>
        <begin position="205"/>
        <end position="209"/>
    </location>
    <ligand>
        <name>ATP</name>
        <dbReference type="ChEBI" id="CHEBI:30616"/>
    </ligand>
</feature>
<feature type="site" description="Transition state stabilizer" evidence="9">
    <location>
        <position position="177"/>
    </location>
</feature>
<dbReference type="CDD" id="cd24010">
    <property type="entry name" value="ASKHA_NBD_AcK_PK"/>
    <property type="match status" value="1"/>
</dbReference>